<dbReference type="EMBL" id="JOKN01000016">
    <property type="protein sequence ID" value="KEQ56552.1"/>
    <property type="molecule type" value="Genomic_DNA"/>
</dbReference>
<gene>
    <name evidence="1" type="ORF">AAA799N04_01044</name>
</gene>
<dbReference type="AlphaFoldDB" id="A0A081RMX9"/>
<protein>
    <submittedName>
        <fullName evidence="1">Uncharacterized protein</fullName>
    </submittedName>
</protein>
<evidence type="ECO:0000313" key="2">
    <source>
        <dbReference type="Proteomes" id="UP000028059"/>
    </source>
</evidence>
<evidence type="ECO:0000313" key="1">
    <source>
        <dbReference type="EMBL" id="KEQ56552.1"/>
    </source>
</evidence>
<organism evidence="1 2">
    <name type="scientific">Marine Group I thaumarchaeote SCGC AAA799-N04</name>
    <dbReference type="NCBI Taxonomy" id="1502293"/>
    <lineage>
        <taxon>Archaea</taxon>
        <taxon>Nitrososphaerota</taxon>
        <taxon>Marine Group I</taxon>
    </lineage>
</organism>
<name>A0A081RMX9_9ARCH</name>
<keyword evidence="2" id="KW-1185">Reference proteome</keyword>
<comment type="caution">
    <text evidence="1">The sequence shown here is derived from an EMBL/GenBank/DDBJ whole genome shotgun (WGS) entry which is preliminary data.</text>
</comment>
<reference evidence="1 2" key="1">
    <citation type="submission" date="2014-06" db="EMBL/GenBank/DDBJ databases">
        <authorList>
            <person name="Ngugi D.K."/>
            <person name="Blom J."/>
            <person name="Alam I."/>
            <person name="Rashid M."/>
            <person name="Ba Alawi W."/>
            <person name="Zhang G."/>
            <person name="Hikmawan T."/>
            <person name="Guan Y."/>
            <person name="Antunes A."/>
            <person name="Siam R."/>
            <person name="ElDorry H."/>
            <person name="Bajic V."/>
            <person name="Stingl U."/>
        </authorList>
    </citation>
    <scope>NUCLEOTIDE SEQUENCE [LARGE SCALE GENOMIC DNA]</scope>
    <source>
        <strain evidence="1">SCGC AAA799-N04</strain>
    </source>
</reference>
<dbReference type="Proteomes" id="UP000028059">
    <property type="component" value="Unassembled WGS sequence"/>
</dbReference>
<proteinExistence type="predicted"/>
<sequence>MMRHYKKLKKYYTVKEWNRFQNNNYFDMQEMLCKKYEIILTDYKTKKEKICSTISKINLENFDKGIVQLNKIMQSFTKSIEQFTDEFDNTQESNNTKSIWGKSTKSSSLWNQSKNNIPIWSSQTNHESNMEKIWGKKN</sequence>
<accession>A0A081RMX9</accession>